<reference evidence="1 2" key="1">
    <citation type="submission" date="2024-09" db="EMBL/GenBank/DDBJ databases">
        <authorList>
            <person name="Sun Q."/>
            <person name="Mori K."/>
        </authorList>
    </citation>
    <scope>NUCLEOTIDE SEQUENCE [LARGE SCALE GENOMIC DNA]</scope>
    <source>
        <strain evidence="1 2">JCM 14321</strain>
    </source>
</reference>
<accession>A0ABV5SNU6</accession>
<gene>
    <name evidence="1" type="ORF">ACFFQV_06815</name>
</gene>
<evidence type="ECO:0000313" key="1">
    <source>
        <dbReference type="EMBL" id="MFB9642000.1"/>
    </source>
</evidence>
<evidence type="ECO:0008006" key="3">
    <source>
        <dbReference type="Google" id="ProtNLM"/>
    </source>
</evidence>
<organism evidence="1 2">
    <name type="scientific">Agromyces lapidis</name>
    <dbReference type="NCBI Taxonomy" id="279574"/>
    <lineage>
        <taxon>Bacteria</taxon>
        <taxon>Bacillati</taxon>
        <taxon>Actinomycetota</taxon>
        <taxon>Actinomycetes</taxon>
        <taxon>Micrococcales</taxon>
        <taxon>Microbacteriaceae</taxon>
        <taxon>Agromyces</taxon>
    </lineage>
</organism>
<dbReference type="RefSeq" id="WP_157424756.1">
    <property type="nucleotide sequence ID" value="NZ_BAAANI010000007.1"/>
</dbReference>
<dbReference type="Proteomes" id="UP001589667">
    <property type="component" value="Unassembled WGS sequence"/>
</dbReference>
<name>A0ABV5SNU6_9MICO</name>
<comment type="caution">
    <text evidence="1">The sequence shown here is derived from an EMBL/GenBank/DDBJ whole genome shotgun (WGS) entry which is preliminary data.</text>
</comment>
<keyword evidence="2" id="KW-1185">Reference proteome</keyword>
<protein>
    <recommendedName>
        <fullName evidence="3">DUF1918 domain-containing protein</fullName>
    </recommendedName>
</protein>
<proteinExistence type="predicted"/>
<dbReference type="EMBL" id="JBHMBL010000001">
    <property type="protein sequence ID" value="MFB9642000.1"/>
    <property type="molecule type" value="Genomic_DNA"/>
</dbReference>
<evidence type="ECO:0000313" key="2">
    <source>
        <dbReference type="Proteomes" id="UP001589667"/>
    </source>
</evidence>
<sequence>MEVIELRQTRELRVGDTLVSAADRTYEVTKITRVGRGIRVQYVTPDGEAGRFTAAPEAVSRVRAGGTPLAVA</sequence>